<dbReference type="EMBL" id="BSNF01000010">
    <property type="protein sequence ID" value="GLQ07802.1"/>
    <property type="molecule type" value="Genomic_DNA"/>
</dbReference>
<organism evidence="1 2">
    <name type="scientific">Sneathiella chinensis</name>
    <dbReference type="NCBI Taxonomy" id="349750"/>
    <lineage>
        <taxon>Bacteria</taxon>
        <taxon>Pseudomonadati</taxon>
        <taxon>Pseudomonadota</taxon>
        <taxon>Alphaproteobacteria</taxon>
        <taxon>Sneathiellales</taxon>
        <taxon>Sneathiellaceae</taxon>
        <taxon>Sneathiella</taxon>
    </lineage>
</organism>
<reference evidence="1" key="2">
    <citation type="submission" date="2023-01" db="EMBL/GenBank/DDBJ databases">
        <title>Draft genome sequence of Sneathiella chinensis strain NBRC 103408.</title>
        <authorList>
            <person name="Sun Q."/>
            <person name="Mori K."/>
        </authorList>
    </citation>
    <scope>NUCLEOTIDE SEQUENCE</scope>
    <source>
        <strain evidence="1">NBRC 103408</strain>
    </source>
</reference>
<gene>
    <name evidence="1" type="ORF">GCM10007924_30240</name>
</gene>
<sequence length="347" mass="37573">MFIRVRGGLAVLLVVLLGGCTAQTVSGVVTEFDGFAGGIGRLTALVEQHYERAEQLNRQALRHNIDFQMELGSDPEVTTPPLLGKEDRNARRAVLQALNEYAKAVQTSGGAVGTPPAFPDLVADMSEISRISPENFSVEQTLGRVQERDLLATVSGLSMALTGDTALEKIRDVLVTYHPLVEKAGLLLVYDLGSSQDESLECELGTIALMETPTLETLQLCRGGLRGLTERAVKFDLSTRRSRLALMDESDARQKRRKPAIVERILELEEAGRQQDEALRLAQMALMKMIETHGQMKAVLEEEGGNPALAGRGPVNGAGANAFLSLVARAEDQSRKAAPLLMSPTTE</sequence>
<keyword evidence="2" id="KW-1185">Reference proteome</keyword>
<dbReference type="PROSITE" id="PS51257">
    <property type="entry name" value="PROKAR_LIPOPROTEIN"/>
    <property type="match status" value="1"/>
</dbReference>
<dbReference type="Proteomes" id="UP001161409">
    <property type="component" value="Unassembled WGS sequence"/>
</dbReference>
<dbReference type="RefSeq" id="WP_169562059.1">
    <property type="nucleotide sequence ID" value="NZ_BSNF01000010.1"/>
</dbReference>
<proteinExistence type="predicted"/>
<name>A0ABQ5U6M2_9PROT</name>
<protein>
    <submittedName>
        <fullName evidence="1">Uncharacterized protein</fullName>
    </submittedName>
</protein>
<reference evidence="1" key="1">
    <citation type="journal article" date="2014" name="Int. J. Syst. Evol. Microbiol.">
        <title>Complete genome of a new Firmicutes species belonging to the dominant human colonic microbiota ('Ruminococcus bicirculans') reveals two chromosomes and a selective capacity to utilize plant glucans.</title>
        <authorList>
            <consortium name="NISC Comparative Sequencing Program"/>
            <person name="Wegmann U."/>
            <person name="Louis P."/>
            <person name="Goesmann A."/>
            <person name="Henrissat B."/>
            <person name="Duncan S.H."/>
            <person name="Flint H.J."/>
        </authorList>
    </citation>
    <scope>NUCLEOTIDE SEQUENCE</scope>
    <source>
        <strain evidence="1">NBRC 103408</strain>
    </source>
</reference>
<evidence type="ECO:0000313" key="1">
    <source>
        <dbReference type="EMBL" id="GLQ07802.1"/>
    </source>
</evidence>
<accession>A0ABQ5U6M2</accession>
<comment type="caution">
    <text evidence="1">The sequence shown here is derived from an EMBL/GenBank/DDBJ whole genome shotgun (WGS) entry which is preliminary data.</text>
</comment>
<evidence type="ECO:0000313" key="2">
    <source>
        <dbReference type="Proteomes" id="UP001161409"/>
    </source>
</evidence>